<gene>
    <name evidence="1" type="ORF">BIW11_01659</name>
</gene>
<dbReference type="AlphaFoldDB" id="A0A1V9XAN2"/>
<dbReference type="InParanoid" id="A0A1V9XAN2"/>
<reference evidence="1 2" key="1">
    <citation type="journal article" date="2017" name="Gigascience">
        <title>Draft genome of the honey bee ectoparasitic mite, Tropilaelaps mercedesae, is shaped by the parasitic life history.</title>
        <authorList>
            <person name="Dong X."/>
            <person name="Armstrong S.D."/>
            <person name="Xia D."/>
            <person name="Makepeace B.L."/>
            <person name="Darby A.C."/>
            <person name="Kadowaki T."/>
        </authorList>
    </citation>
    <scope>NUCLEOTIDE SEQUENCE [LARGE SCALE GENOMIC DNA]</scope>
    <source>
        <strain evidence="1">Wuxi-XJTLU</strain>
    </source>
</reference>
<sequence>MTEQLSARLTADLAESSSDISLSELRARALLLRGRVLAETQRATPRDIAEFYFKPNDTQSSIMLILLAYAWKSGCISLNIMTSAMSISLSSEP</sequence>
<accession>A0A1V9XAN2</accession>
<dbReference type="Proteomes" id="UP000192247">
    <property type="component" value="Unassembled WGS sequence"/>
</dbReference>
<name>A0A1V9XAN2_9ACAR</name>
<evidence type="ECO:0000313" key="1">
    <source>
        <dbReference type="EMBL" id="OQR70597.1"/>
    </source>
</evidence>
<evidence type="ECO:0000313" key="2">
    <source>
        <dbReference type="Proteomes" id="UP000192247"/>
    </source>
</evidence>
<dbReference type="EMBL" id="MNPL01016993">
    <property type="protein sequence ID" value="OQR70597.1"/>
    <property type="molecule type" value="Genomic_DNA"/>
</dbReference>
<organism evidence="1 2">
    <name type="scientific">Tropilaelaps mercedesae</name>
    <dbReference type="NCBI Taxonomy" id="418985"/>
    <lineage>
        <taxon>Eukaryota</taxon>
        <taxon>Metazoa</taxon>
        <taxon>Ecdysozoa</taxon>
        <taxon>Arthropoda</taxon>
        <taxon>Chelicerata</taxon>
        <taxon>Arachnida</taxon>
        <taxon>Acari</taxon>
        <taxon>Parasitiformes</taxon>
        <taxon>Mesostigmata</taxon>
        <taxon>Gamasina</taxon>
        <taxon>Dermanyssoidea</taxon>
        <taxon>Laelapidae</taxon>
        <taxon>Tropilaelaps</taxon>
    </lineage>
</organism>
<keyword evidence="2" id="KW-1185">Reference proteome</keyword>
<proteinExistence type="predicted"/>
<protein>
    <submittedName>
        <fullName evidence="1">Uncharacterized protein</fullName>
    </submittedName>
</protein>
<comment type="caution">
    <text evidence="1">The sequence shown here is derived from an EMBL/GenBank/DDBJ whole genome shotgun (WGS) entry which is preliminary data.</text>
</comment>